<dbReference type="PROSITE" id="PS51762">
    <property type="entry name" value="GH16_2"/>
    <property type="match status" value="1"/>
</dbReference>
<organism evidence="12 13">
    <name type="scientific">Micractinium conductrix</name>
    <dbReference type="NCBI Taxonomy" id="554055"/>
    <lineage>
        <taxon>Eukaryota</taxon>
        <taxon>Viridiplantae</taxon>
        <taxon>Chlorophyta</taxon>
        <taxon>core chlorophytes</taxon>
        <taxon>Trebouxiophyceae</taxon>
        <taxon>Chlorellales</taxon>
        <taxon>Chlorellaceae</taxon>
        <taxon>Chlorella clade</taxon>
        <taxon>Micractinium</taxon>
    </lineage>
</organism>
<dbReference type="Gene3D" id="2.60.120.200">
    <property type="match status" value="2"/>
</dbReference>
<dbReference type="GO" id="GO:0006078">
    <property type="term" value="P:(1-&gt;6)-beta-D-glucan biosynthetic process"/>
    <property type="evidence" value="ECO:0007669"/>
    <property type="project" value="TreeGrafter"/>
</dbReference>
<evidence type="ECO:0000313" key="13">
    <source>
        <dbReference type="Proteomes" id="UP000239649"/>
    </source>
</evidence>
<dbReference type="Proteomes" id="UP000239649">
    <property type="component" value="Unassembled WGS sequence"/>
</dbReference>
<dbReference type="GO" id="GO:0005789">
    <property type="term" value="C:endoplasmic reticulum membrane"/>
    <property type="evidence" value="ECO:0007669"/>
    <property type="project" value="TreeGrafter"/>
</dbReference>
<keyword evidence="7" id="KW-0325">Glycoprotein</keyword>
<feature type="compositionally biased region" description="Pro residues" evidence="9">
    <location>
        <begin position="594"/>
        <end position="624"/>
    </location>
</feature>
<dbReference type="GO" id="GO:0015926">
    <property type="term" value="F:glucosidase activity"/>
    <property type="evidence" value="ECO:0007669"/>
    <property type="project" value="TreeGrafter"/>
</dbReference>
<keyword evidence="13" id="KW-1185">Reference proteome</keyword>
<dbReference type="Gene3D" id="3.50.4.10">
    <property type="entry name" value="Hepatocyte Growth Factor"/>
    <property type="match status" value="1"/>
</dbReference>
<dbReference type="AlphaFoldDB" id="A0A2P6V0L3"/>
<evidence type="ECO:0000256" key="2">
    <source>
        <dbReference type="ARBA" id="ARBA00010962"/>
    </source>
</evidence>
<dbReference type="PANTHER" id="PTHR31361:SF1">
    <property type="entry name" value="BETA-GLUCAN SYNTHESIS-ASSOCIATED PROTEIN KRE6-RELATED"/>
    <property type="match status" value="1"/>
</dbReference>
<comment type="similarity">
    <text evidence="2">Belongs to the SKN1/KRE6 family.</text>
</comment>
<evidence type="ECO:0000256" key="1">
    <source>
        <dbReference type="ARBA" id="ARBA00004606"/>
    </source>
</evidence>
<evidence type="ECO:0000256" key="3">
    <source>
        <dbReference type="ARBA" id="ARBA00022692"/>
    </source>
</evidence>
<keyword evidence="4" id="KW-0735">Signal-anchor</keyword>
<sequence length="663" mass="71025">MAALFALAAALLLASQPIAALTPPIPCSEALALAAPGADQSWVDAATPPDACTAEVCTGPFEECDVDAPPTSALQLVFSDEFEEEGQGLAAGEGNPRWTAGNMWYSGTEDMEVYLPEQVTTQNGSLSLAIERTSPGSVWALSQQGDGTVWNVTDKGLKSGYVDSWNKACFTGGYVEARVQLPGEPDVPGFWPALWLMGNLGRAGHLQSTGGMWPYSYDECGGDEVGREFGAAGPIPQRFSACPDPPAGPDRARWGLHAGQGRGAPEIDLLEVKTGVSVNLPNRKTPRLPFTLLPLHVAPMQPAGTFWTVTNESGTFPGPGQHLPKRGHPEWLWTDLEFWKGPYATNEQNRPGDKMRDVAGAYAQLEPSFWSSYHTFGLHWAPGQHLRWFIDGNFVYEINSEALKEYSNGTYTVPPRLIPVEPMYLIMNLALSRSFGPVKLDDLTFPSQFTIDYVRVYQDPANVSVSCSPPDFPTEQYIACNRDLYLLTQEEQALVNATCVNTTSCRQEAHVRYIGGDLTAPDGNLLTAQVPSARDCCLACQQLAACGAYTFDQRLCYFKGATNWTREGSKGPTDGPLSGVVYDAGAAQPRRLTAPPPPPAPAPSPVPARPTSSSPPPAPLPAPAPSSGIMQRRSLLGSSSGGGALHSIRLAAAVAALALLLLL</sequence>
<name>A0A2P6V0L3_9CHLO</name>
<reference evidence="12 13" key="1">
    <citation type="journal article" date="2018" name="Plant J.">
        <title>Genome sequences of Chlorella sorokiniana UTEX 1602 and Micractinium conductrix SAG 241.80: implications to maltose excretion by a green alga.</title>
        <authorList>
            <person name="Arriola M.B."/>
            <person name="Velmurugan N."/>
            <person name="Zhang Y."/>
            <person name="Plunkett M.H."/>
            <person name="Hondzo H."/>
            <person name="Barney B.M."/>
        </authorList>
    </citation>
    <scope>NUCLEOTIDE SEQUENCE [LARGE SCALE GENOMIC DNA]</scope>
    <source>
        <strain evidence="12 13">SAG 241.80</strain>
    </source>
</reference>
<keyword evidence="5" id="KW-1133">Transmembrane helix</keyword>
<dbReference type="STRING" id="554055.A0A2P6V0L3"/>
<dbReference type="GO" id="GO:0005886">
    <property type="term" value="C:plasma membrane"/>
    <property type="evidence" value="ECO:0007669"/>
    <property type="project" value="TreeGrafter"/>
</dbReference>
<evidence type="ECO:0000256" key="6">
    <source>
        <dbReference type="ARBA" id="ARBA00023136"/>
    </source>
</evidence>
<evidence type="ECO:0000256" key="4">
    <source>
        <dbReference type="ARBA" id="ARBA00022968"/>
    </source>
</evidence>
<keyword evidence="3" id="KW-0812">Transmembrane</keyword>
<gene>
    <name evidence="12" type="ORF">C2E20_8733</name>
</gene>
<evidence type="ECO:0000256" key="7">
    <source>
        <dbReference type="ARBA" id="ARBA00023180"/>
    </source>
</evidence>
<dbReference type="PANTHER" id="PTHR31361">
    <property type="entry name" value="BETA-GLUCAN SYNTHESIS-ASSOCIATED PROTEIN KRE6-RELATED"/>
    <property type="match status" value="1"/>
</dbReference>
<evidence type="ECO:0000256" key="9">
    <source>
        <dbReference type="SAM" id="MobiDB-lite"/>
    </source>
</evidence>
<dbReference type="Pfam" id="PF03935">
    <property type="entry name" value="SKN1_KRE6_Sbg1"/>
    <property type="match status" value="2"/>
</dbReference>
<feature type="chain" id="PRO_5015156261" evidence="10">
    <location>
        <begin position="21"/>
        <end position="663"/>
    </location>
</feature>
<keyword evidence="10" id="KW-0732">Signal</keyword>
<evidence type="ECO:0000256" key="5">
    <source>
        <dbReference type="ARBA" id="ARBA00022989"/>
    </source>
</evidence>
<keyword evidence="12" id="KW-0378">Hydrolase</keyword>
<dbReference type="OrthoDB" id="522664at2759"/>
<dbReference type="InterPro" id="IPR013320">
    <property type="entry name" value="ConA-like_dom_sf"/>
</dbReference>
<feature type="domain" description="GH16" evidence="11">
    <location>
        <begin position="40"/>
        <end position="462"/>
    </location>
</feature>
<protein>
    <submittedName>
        <fullName evidence="12">Glycoside hydrolase family 16</fullName>
    </submittedName>
</protein>
<dbReference type="InterPro" id="IPR005629">
    <property type="entry name" value="Skn1/Kre6/Sbg1"/>
</dbReference>
<evidence type="ECO:0000256" key="10">
    <source>
        <dbReference type="SAM" id="SignalP"/>
    </source>
</evidence>
<accession>A0A2P6V0L3</accession>
<dbReference type="SUPFAM" id="SSF49899">
    <property type="entry name" value="Concanavalin A-like lectins/glucanases"/>
    <property type="match status" value="1"/>
</dbReference>
<keyword evidence="6" id="KW-0472">Membrane</keyword>
<feature type="signal peptide" evidence="10">
    <location>
        <begin position="1"/>
        <end position="20"/>
    </location>
</feature>
<dbReference type="GO" id="GO:0071555">
    <property type="term" value="P:cell wall organization"/>
    <property type="evidence" value="ECO:0007669"/>
    <property type="project" value="UniProtKB-KW"/>
</dbReference>
<dbReference type="InterPro" id="IPR000757">
    <property type="entry name" value="Beta-glucanase-like"/>
</dbReference>
<feature type="region of interest" description="Disordered" evidence="9">
    <location>
        <begin position="589"/>
        <end position="636"/>
    </location>
</feature>
<dbReference type="EMBL" id="LHPF02000052">
    <property type="protein sequence ID" value="PSC67615.1"/>
    <property type="molecule type" value="Genomic_DNA"/>
</dbReference>
<evidence type="ECO:0000313" key="12">
    <source>
        <dbReference type="EMBL" id="PSC67615.1"/>
    </source>
</evidence>
<comment type="subcellular location">
    <subcellularLocation>
        <location evidence="1">Membrane</location>
        <topology evidence="1">Single-pass type II membrane protein</topology>
    </subcellularLocation>
</comment>
<keyword evidence="8" id="KW-0961">Cell wall biogenesis/degradation</keyword>
<comment type="caution">
    <text evidence="12">The sequence shown here is derived from an EMBL/GenBank/DDBJ whole genome shotgun (WGS) entry which is preliminary data.</text>
</comment>
<dbReference type="SUPFAM" id="SSF57414">
    <property type="entry name" value="Hairpin loop containing domain-like"/>
    <property type="match status" value="1"/>
</dbReference>
<evidence type="ECO:0000256" key="8">
    <source>
        <dbReference type="ARBA" id="ARBA00023316"/>
    </source>
</evidence>
<proteinExistence type="inferred from homology"/>
<evidence type="ECO:0000259" key="11">
    <source>
        <dbReference type="PROSITE" id="PS51762"/>
    </source>
</evidence>